<dbReference type="Proteomes" id="UP000823388">
    <property type="component" value="Chromosome 1K"/>
</dbReference>
<evidence type="ECO:0000256" key="5">
    <source>
        <dbReference type="ARBA" id="ARBA00023242"/>
    </source>
</evidence>
<protein>
    <recommendedName>
        <fullName evidence="6">Transcription repressor</fullName>
    </recommendedName>
    <alternativeName>
        <fullName evidence="6">Ovate family protein</fullName>
    </alternativeName>
</protein>
<proteinExistence type="predicted"/>
<evidence type="ECO:0000256" key="6">
    <source>
        <dbReference type="RuleBase" id="RU367028"/>
    </source>
</evidence>
<keyword evidence="10" id="KW-1185">Reference proteome</keyword>
<keyword evidence="3 6" id="KW-0805">Transcription regulation</keyword>
<evidence type="ECO:0000256" key="1">
    <source>
        <dbReference type="ARBA" id="ARBA00004123"/>
    </source>
</evidence>
<feature type="domain" description="OVATE" evidence="8">
    <location>
        <begin position="254"/>
        <end position="313"/>
    </location>
</feature>
<feature type="region of interest" description="Disordered" evidence="7">
    <location>
        <begin position="194"/>
        <end position="227"/>
    </location>
</feature>
<dbReference type="InterPro" id="IPR038933">
    <property type="entry name" value="Ovate"/>
</dbReference>
<name>A0A8T0XZ78_PANVG</name>
<evidence type="ECO:0000256" key="3">
    <source>
        <dbReference type="ARBA" id="ARBA00023015"/>
    </source>
</evidence>
<dbReference type="GO" id="GO:0045892">
    <property type="term" value="P:negative regulation of DNA-templated transcription"/>
    <property type="evidence" value="ECO:0007669"/>
    <property type="project" value="UniProtKB-UniRule"/>
</dbReference>
<evidence type="ECO:0000313" key="10">
    <source>
        <dbReference type="Proteomes" id="UP000823388"/>
    </source>
</evidence>
<keyword evidence="5 6" id="KW-0539">Nucleus</keyword>
<reference evidence="9" key="1">
    <citation type="submission" date="2020-05" db="EMBL/GenBank/DDBJ databases">
        <title>WGS assembly of Panicum virgatum.</title>
        <authorList>
            <person name="Lovell J.T."/>
            <person name="Jenkins J."/>
            <person name="Shu S."/>
            <person name="Juenger T.E."/>
            <person name="Schmutz J."/>
        </authorList>
    </citation>
    <scope>NUCLEOTIDE SEQUENCE</scope>
    <source>
        <strain evidence="9">AP13</strain>
    </source>
</reference>
<accession>A0A8T0XZ78</accession>
<sequence>MVGMLGPARTFARERRPGSSLRRFYKPLVTDSFQPSYANPRPTPVFSAQGRLLSSCPASEQEAMKSPAVPAKRRHGGGGSGFALGCGCKDAKSVSVSVSSSASPSATTGTSTTATAVTTTRRRCAGAYPWASTTTTDTLTTLTSAASSSSLWEDAVAELGYKDGSCGMLPESSVAAPSFSGLLRELSELERTVASWGARKGHRREEKLSPPPPRHEQRKAKSDGKAGDLGAAKEGLFGDADGVGGKGLEGSVAVVKQSDDPLADFRRSMLQMIVENGIVAGDDLREMLRRFLTLNAPHHHDAILRAFAEIWDDVFVAASLDCATPGRAASAPRREPGRLPVPMTPPRHRRSPPAWRV</sequence>
<organism evidence="9 10">
    <name type="scientific">Panicum virgatum</name>
    <name type="common">Blackwell switchgrass</name>
    <dbReference type="NCBI Taxonomy" id="38727"/>
    <lineage>
        <taxon>Eukaryota</taxon>
        <taxon>Viridiplantae</taxon>
        <taxon>Streptophyta</taxon>
        <taxon>Embryophyta</taxon>
        <taxon>Tracheophyta</taxon>
        <taxon>Spermatophyta</taxon>
        <taxon>Magnoliopsida</taxon>
        <taxon>Liliopsida</taxon>
        <taxon>Poales</taxon>
        <taxon>Poaceae</taxon>
        <taxon>PACMAD clade</taxon>
        <taxon>Panicoideae</taxon>
        <taxon>Panicodae</taxon>
        <taxon>Paniceae</taxon>
        <taxon>Panicinae</taxon>
        <taxon>Panicum</taxon>
        <taxon>Panicum sect. Hiantes</taxon>
    </lineage>
</organism>
<dbReference type="AlphaFoldDB" id="A0A8T0XZ78"/>
<dbReference type="InterPro" id="IPR006458">
    <property type="entry name" value="Ovate_C"/>
</dbReference>
<evidence type="ECO:0000259" key="8">
    <source>
        <dbReference type="PROSITE" id="PS51754"/>
    </source>
</evidence>
<gene>
    <name evidence="9" type="ORF">PVAP13_1KG448200</name>
</gene>
<feature type="region of interest" description="Disordered" evidence="7">
    <location>
        <begin position="57"/>
        <end position="76"/>
    </location>
</feature>
<keyword evidence="2 6" id="KW-0678">Repressor</keyword>
<dbReference type="PANTHER" id="PTHR33057">
    <property type="entry name" value="TRANSCRIPTION REPRESSOR OFP7-RELATED"/>
    <property type="match status" value="1"/>
</dbReference>
<feature type="region of interest" description="Disordered" evidence="7">
    <location>
        <begin position="326"/>
        <end position="357"/>
    </location>
</feature>
<dbReference type="GO" id="GO:0005634">
    <property type="term" value="C:nucleus"/>
    <property type="evidence" value="ECO:0007669"/>
    <property type="project" value="UniProtKB-SubCell"/>
</dbReference>
<evidence type="ECO:0000256" key="4">
    <source>
        <dbReference type="ARBA" id="ARBA00023163"/>
    </source>
</evidence>
<feature type="compositionally biased region" description="Basic and acidic residues" evidence="7">
    <location>
        <begin position="203"/>
        <end position="226"/>
    </location>
</feature>
<evidence type="ECO:0000313" key="9">
    <source>
        <dbReference type="EMBL" id="KAG2660539.1"/>
    </source>
</evidence>
<dbReference type="PROSITE" id="PS51754">
    <property type="entry name" value="OVATE"/>
    <property type="match status" value="1"/>
</dbReference>
<evidence type="ECO:0000256" key="2">
    <source>
        <dbReference type="ARBA" id="ARBA00022491"/>
    </source>
</evidence>
<comment type="subcellular location">
    <subcellularLocation>
        <location evidence="1 6">Nucleus</location>
    </subcellularLocation>
</comment>
<keyword evidence="4 6" id="KW-0804">Transcription</keyword>
<evidence type="ECO:0000256" key="7">
    <source>
        <dbReference type="SAM" id="MobiDB-lite"/>
    </source>
</evidence>
<dbReference type="NCBIfam" id="TIGR01568">
    <property type="entry name" value="A_thal_3678"/>
    <property type="match status" value="1"/>
</dbReference>
<dbReference type="Pfam" id="PF04844">
    <property type="entry name" value="Ovate"/>
    <property type="match status" value="1"/>
</dbReference>
<comment type="function">
    <text evidence="6">Transcriptional repressor that regulates multiple aspects of plant growth and development.</text>
</comment>
<dbReference type="PANTHER" id="PTHR33057:SF79">
    <property type="entry name" value="OS01G0831800 PROTEIN"/>
    <property type="match status" value="1"/>
</dbReference>
<comment type="caution">
    <text evidence="9">The sequence shown here is derived from an EMBL/GenBank/DDBJ whole genome shotgun (WGS) entry which is preliminary data.</text>
</comment>
<dbReference type="EMBL" id="CM029037">
    <property type="protein sequence ID" value="KAG2660539.1"/>
    <property type="molecule type" value="Genomic_DNA"/>
</dbReference>